<name>A0A3L8SNA1_CHLGU</name>
<comment type="caution">
    <text evidence="2">The sequence shown here is derived from an EMBL/GenBank/DDBJ whole genome shotgun (WGS) entry which is preliminary data.</text>
</comment>
<feature type="domain" description="Synaptonemal complex protein 2 Spt16M-like" evidence="1">
    <location>
        <begin position="82"/>
        <end position="126"/>
    </location>
</feature>
<keyword evidence="3" id="KW-1185">Reference proteome</keyword>
<dbReference type="GO" id="GO:0000800">
    <property type="term" value="C:lateral element"/>
    <property type="evidence" value="ECO:0007669"/>
    <property type="project" value="TreeGrafter"/>
</dbReference>
<dbReference type="AlphaFoldDB" id="A0A3L8SNA1"/>
<dbReference type="InterPro" id="IPR040560">
    <property type="entry name" value="SYCP2_SLD"/>
</dbReference>
<evidence type="ECO:0000313" key="2">
    <source>
        <dbReference type="EMBL" id="RLW04499.1"/>
    </source>
</evidence>
<dbReference type="Pfam" id="PF18584">
    <property type="entry name" value="SYCP2_SLD"/>
    <property type="match status" value="1"/>
</dbReference>
<organism evidence="2 3">
    <name type="scientific">Chloebia gouldiae</name>
    <name type="common">Gouldian finch</name>
    <name type="synonym">Erythrura gouldiae</name>
    <dbReference type="NCBI Taxonomy" id="44316"/>
    <lineage>
        <taxon>Eukaryota</taxon>
        <taxon>Metazoa</taxon>
        <taxon>Chordata</taxon>
        <taxon>Craniata</taxon>
        <taxon>Vertebrata</taxon>
        <taxon>Euteleostomi</taxon>
        <taxon>Archelosauria</taxon>
        <taxon>Archosauria</taxon>
        <taxon>Dinosauria</taxon>
        <taxon>Saurischia</taxon>
        <taxon>Theropoda</taxon>
        <taxon>Coelurosauria</taxon>
        <taxon>Aves</taxon>
        <taxon>Neognathae</taxon>
        <taxon>Neoaves</taxon>
        <taxon>Telluraves</taxon>
        <taxon>Australaves</taxon>
        <taxon>Passeriformes</taxon>
        <taxon>Passeroidea</taxon>
        <taxon>Passeridae</taxon>
        <taxon>Chloebia</taxon>
    </lineage>
</organism>
<dbReference type="OrthoDB" id="10256849at2759"/>
<dbReference type="Proteomes" id="UP000276834">
    <property type="component" value="Unassembled WGS sequence"/>
</dbReference>
<accession>A0A3L8SNA1</accession>
<proteinExistence type="predicted"/>
<sequence length="133" mass="15457">MPEGPYLSCAYDYLADYDLQACLAEALCRLMSRTFRPDFIHQCFEDKYLAGAFQQIRSEEFETDCRIFLNLLNERLGDKRRVYTFPCISAFAGMEEMKQPSDLDAFWVDFNIGSQSVTVYVDSTEVTAKPRWL</sequence>
<protein>
    <recommendedName>
        <fullName evidence="1">Synaptonemal complex protein 2 Spt16M-like domain-containing protein</fullName>
    </recommendedName>
</protein>
<dbReference type="GO" id="GO:0140013">
    <property type="term" value="P:meiotic nuclear division"/>
    <property type="evidence" value="ECO:0007669"/>
    <property type="project" value="TreeGrafter"/>
</dbReference>
<dbReference type="PANTHER" id="PTHR15607">
    <property type="entry name" value="SYNAPTONEMAL COMPLEX PROTEIN-RELATED"/>
    <property type="match status" value="1"/>
</dbReference>
<dbReference type="PANTHER" id="PTHR15607:SF14">
    <property type="entry name" value="SYNAPTONEMAL COMPLEX PROTEIN 2-LIKE"/>
    <property type="match status" value="1"/>
</dbReference>
<dbReference type="EMBL" id="QUSF01000013">
    <property type="protein sequence ID" value="RLW04499.1"/>
    <property type="molecule type" value="Genomic_DNA"/>
</dbReference>
<reference evidence="2 3" key="1">
    <citation type="journal article" date="2018" name="Proc. R. Soc. B">
        <title>A non-coding region near Follistatin controls head colour polymorphism in the Gouldian finch.</title>
        <authorList>
            <person name="Toomey M.B."/>
            <person name="Marques C.I."/>
            <person name="Andrade P."/>
            <person name="Araujo P.M."/>
            <person name="Sabatino S."/>
            <person name="Gazda M.A."/>
            <person name="Afonso S."/>
            <person name="Lopes R.J."/>
            <person name="Corbo J.C."/>
            <person name="Carneiro M."/>
        </authorList>
    </citation>
    <scope>NUCLEOTIDE SEQUENCE [LARGE SCALE GENOMIC DNA]</scope>
    <source>
        <strain evidence="2">Red01</strain>
        <tissue evidence="2">Muscle</tissue>
    </source>
</reference>
<evidence type="ECO:0000313" key="3">
    <source>
        <dbReference type="Proteomes" id="UP000276834"/>
    </source>
</evidence>
<dbReference type="GO" id="GO:0000779">
    <property type="term" value="C:condensed chromosome, centromeric region"/>
    <property type="evidence" value="ECO:0007669"/>
    <property type="project" value="TreeGrafter"/>
</dbReference>
<evidence type="ECO:0000259" key="1">
    <source>
        <dbReference type="Pfam" id="PF18584"/>
    </source>
</evidence>
<gene>
    <name evidence="2" type="ORF">DV515_00005821</name>
</gene>
<dbReference type="InterPro" id="IPR024835">
    <property type="entry name" value="SYCP2-like"/>
</dbReference>